<dbReference type="Gene3D" id="4.10.240.10">
    <property type="entry name" value="Zn(2)-C6 fungal-type DNA-binding domain"/>
    <property type="match status" value="1"/>
</dbReference>
<dbReference type="Proteomes" id="UP000235786">
    <property type="component" value="Unassembled WGS sequence"/>
</dbReference>
<dbReference type="PANTHER" id="PTHR38111:SF11">
    <property type="entry name" value="TRANSCRIPTION FACTOR DOMAIN-CONTAINING PROTEIN-RELATED"/>
    <property type="match status" value="1"/>
</dbReference>
<evidence type="ECO:0000259" key="3">
    <source>
        <dbReference type="PROSITE" id="PS50048"/>
    </source>
</evidence>
<dbReference type="PROSITE" id="PS50048">
    <property type="entry name" value="ZN2_CY6_FUNGAL_2"/>
    <property type="match status" value="1"/>
</dbReference>
<accession>A0A2J6RJK8</accession>
<dbReference type="GO" id="GO:0000981">
    <property type="term" value="F:DNA-binding transcription factor activity, RNA polymerase II-specific"/>
    <property type="evidence" value="ECO:0007669"/>
    <property type="project" value="InterPro"/>
</dbReference>
<evidence type="ECO:0000313" key="5">
    <source>
        <dbReference type="Proteomes" id="UP000235786"/>
    </source>
</evidence>
<keyword evidence="1" id="KW-0539">Nucleus</keyword>
<dbReference type="InterPro" id="IPR053178">
    <property type="entry name" value="Osmoadaptation_assoc"/>
</dbReference>
<gene>
    <name evidence="4" type="ORF">L207DRAFT_490361</name>
</gene>
<dbReference type="InterPro" id="IPR036864">
    <property type="entry name" value="Zn2-C6_fun-type_DNA-bd_sf"/>
</dbReference>
<proteinExistence type="predicted"/>
<evidence type="ECO:0000313" key="4">
    <source>
        <dbReference type="EMBL" id="PMD38714.1"/>
    </source>
</evidence>
<name>A0A2J6RJK8_HYAVF</name>
<dbReference type="GO" id="GO:0008270">
    <property type="term" value="F:zinc ion binding"/>
    <property type="evidence" value="ECO:0007669"/>
    <property type="project" value="InterPro"/>
</dbReference>
<reference evidence="4 5" key="1">
    <citation type="submission" date="2016-04" db="EMBL/GenBank/DDBJ databases">
        <title>A degradative enzymes factory behind the ericoid mycorrhizal symbiosis.</title>
        <authorList>
            <consortium name="DOE Joint Genome Institute"/>
            <person name="Martino E."/>
            <person name="Morin E."/>
            <person name="Grelet G."/>
            <person name="Kuo A."/>
            <person name="Kohler A."/>
            <person name="Daghino S."/>
            <person name="Barry K."/>
            <person name="Choi C."/>
            <person name="Cichocki N."/>
            <person name="Clum A."/>
            <person name="Copeland A."/>
            <person name="Hainaut M."/>
            <person name="Haridas S."/>
            <person name="Labutti K."/>
            <person name="Lindquist E."/>
            <person name="Lipzen A."/>
            <person name="Khouja H.-R."/>
            <person name="Murat C."/>
            <person name="Ohm R."/>
            <person name="Olson A."/>
            <person name="Spatafora J."/>
            <person name="Veneault-Fourrey C."/>
            <person name="Henrissat B."/>
            <person name="Grigoriev I."/>
            <person name="Martin F."/>
            <person name="Perotto S."/>
        </authorList>
    </citation>
    <scope>NUCLEOTIDE SEQUENCE [LARGE SCALE GENOMIC DNA]</scope>
    <source>
        <strain evidence="4 5">F</strain>
    </source>
</reference>
<evidence type="ECO:0000256" key="1">
    <source>
        <dbReference type="ARBA" id="ARBA00023242"/>
    </source>
</evidence>
<sequence length="509" mass="56341">MGRHSKGCQTCIKRRVKCDEETPVCYQCVSSGFECAGPVKGTIFVDMSEGVRRKSTRPVTKHSNKDHPKTALHNPSPNSEVSSSTSGPAKRMHVLSQGSKLPPLQPSRRDIFQDLYIANFISAQDVTINPWVAELPNLISTSASTRSSEFYGIRAATLALYAKLSHYTDLEIEAAKWYSKGLIAQRRELQLAARTHKASLCHHKAIGAAVMFVHFESVICTVPIGWMQHYAAAIKMFELAGPENCQTGLMHMFFRSVRVAAFTLSLTADEPSVLASEEWCTVPFSQSPSTPFDDLISILLQLPSCLPIRNEMRKNRSSNPTKAEALRRQLDITAKHILNRLDDFWSANKENIDPSYDIRMQTISLSPSPPYHQTELDCQPKQPQSSATQPFAFQSSSNAYFTSMYDIGKVIVLRVLAACSTTTTQSNEYAHAALRHGASMLAAAAYCETQGKGNVSFSMVFPLKTLCLLSPEEGQRVLARSVLLRWGEERGLVGMCKVAAPSYLDRSHG</sequence>
<dbReference type="InterPro" id="IPR001138">
    <property type="entry name" value="Zn2Cys6_DnaBD"/>
</dbReference>
<feature type="compositionally biased region" description="Low complexity" evidence="2">
    <location>
        <begin position="75"/>
        <end position="88"/>
    </location>
</feature>
<dbReference type="OrthoDB" id="3525185at2759"/>
<dbReference type="PANTHER" id="PTHR38111">
    <property type="entry name" value="ZN(2)-C6 FUNGAL-TYPE DOMAIN-CONTAINING PROTEIN-RELATED"/>
    <property type="match status" value="1"/>
</dbReference>
<feature type="compositionally biased region" description="Basic residues" evidence="2">
    <location>
        <begin position="53"/>
        <end position="62"/>
    </location>
</feature>
<protein>
    <recommendedName>
        <fullName evidence="3">Zn(2)-C6 fungal-type domain-containing protein</fullName>
    </recommendedName>
</protein>
<evidence type="ECO:0000256" key="2">
    <source>
        <dbReference type="SAM" id="MobiDB-lite"/>
    </source>
</evidence>
<organism evidence="4 5">
    <name type="scientific">Hyaloscypha variabilis (strain UAMH 11265 / GT02V1 / F)</name>
    <name type="common">Meliniomyces variabilis</name>
    <dbReference type="NCBI Taxonomy" id="1149755"/>
    <lineage>
        <taxon>Eukaryota</taxon>
        <taxon>Fungi</taxon>
        <taxon>Dikarya</taxon>
        <taxon>Ascomycota</taxon>
        <taxon>Pezizomycotina</taxon>
        <taxon>Leotiomycetes</taxon>
        <taxon>Helotiales</taxon>
        <taxon>Hyaloscyphaceae</taxon>
        <taxon>Hyaloscypha</taxon>
        <taxon>Hyaloscypha variabilis</taxon>
    </lineage>
</organism>
<feature type="region of interest" description="Disordered" evidence="2">
    <location>
        <begin position="369"/>
        <end position="389"/>
    </location>
</feature>
<dbReference type="AlphaFoldDB" id="A0A2J6RJK8"/>
<dbReference type="SMART" id="SM00066">
    <property type="entry name" value="GAL4"/>
    <property type="match status" value="1"/>
</dbReference>
<dbReference type="EMBL" id="KZ613947">
    <property type="protein sequence ID" value="PMD38714.1"/>
    <property type="molecule type" value="Genomic_DNA"/>
</dbReference>
<dbReference type="Pfam" id="PF00172">
    <property type="entry name" value="Zn_clus"/>
    <property type="match status" value="1"/>
</dbReference>
<feature type="region of interest" description="Disordered" evidence="2">
    <location>
        <begin position="51"/>
        <end position="106"/>
    </location>
</feature>
<feature type="domain" description="Zn(2)-C6 fungal-type" evidence="3">
    <location>
        <begin position="7"/>
        <end position="35"/>
    </location>
</feature>
<dbReference type="CDD" id="cd00067">
    <property type="entry name" value="GAL4"/>
    <property type="match status" value="1"/>
</dbReference>
<dbReference type="SUPFAM" id="SSF57701">
    <property type="entry name" value="Zn2/Cys6 DNA-binding domain"/>
    <property type="match status" value="1"/>
</dbReference>
<keyword evidence="5" id="KW-1185">Reference proteome</keyword>